<name>A0A552UF55_9SPHN</name>
<evidence type="ECO:0000313" key="11">
    <source>
        <dbReference type="EMBL" id="TRW16856.1"/>
    </source>
</evidence>
<evidence type="ECO:0000256" key="2">
    <source>
        <dbReference type="ARBA" id="ARBA00004664"/>
    </source>
</evidence>
<organism evidence="11 12">
    <name type="scientific">Glacieibacterium frigidum</name>
    <dbReference type="NCBI Taxonomy" id="2593303"/>
    <lineage>
        <taxon>Bacteria</taxon>
        <taxon>Pseudomonadati</taxon>
        <taxon>Pseudomonadota</taxon>
        <taxon>Alphaproteobacteria</taxon>
        <taxon>Sphingomonadales</taxon>
        <taxon>Sphingosinicellaceae</taxon>
        <taxon>Glacieibacterium</taxon>
    </lineage>
</organism>
<evidence type="ECO:0000256" key="5">
    <source>
        <dbReference type="ARBA" id="ARBA00022605"/>
    </source>
</evidence>
<dbReference type="EMBL" id="VJWA01000001">
    <property type="protein sequence ID" value="TRW16856.1"/>
    <property type="molecule type" value="Genomic_DNA"/>
</dbReference>
<keyword evidence="5 9" id="KW-0028">Amino-acid biosynthesis</keyword>
<proteinExistence type="inferred from homology"/>
<dbReference type="EC" id="5.3.1.24" evidence="3 9"/>
<dbReference type="Proteomes" id="UP000317894">
    <property type="component" value="Unassembled WGS sequence"/>
</dbReference>
<dbReference type="NCBIfam" id="NF002295">
    <property type="entry name" value="PRK01222.1-1"/>
    <property type="match status" value="1"/>
</dbReference>
<evidence type="ECO:0000256" key="7">
    <source>
        <dbReference type="ARBA" id="ARBA00023141"/>
    </source>
</evidence>
<protein>
    <recommendedName>
        <fullName evidence="4 9">N-(5'-phosphoribosyl)anthranilate isomerase</fullName>
        <shortName evidence="9">PRAI</shortName>
        <ecNumber evidence="3 9">5.3.1.24</ecNumber>
    </recommendedName>
</protein>
<dbReference type="SUPFAM" id="SSF51366">
    <property type="entry name" value="Ribulose-phoshate binding barrel"/>
    <property type="match status" value="1"/>
</dbReference>
<keyword evidence="7 9" id="KW-0057">Aromatic amino acid biosynthesis</keyword>
<dbReference type="InterPro" id="IPR011060">
    <property type="entry name" value="RibuloseP-bd_barrel"/>
</dbReference>
<comment type="pathway">
    <text evidence="2 9">Amino-acid biosynthesis; L-tryptophan biosynthesis; L-tryptophan from chorismate: step 3/5.</text>
</comment>
<dbReference type="InterPro" id="IPR013785">
    <property type="entry name" value="Aldolase_TIM"/>
</dbReference>
<dbReference type="GO" id="GO:0004640">
    <property type="term" value="F:phosphoribosylanthranilate isomerase activity"/>
    <property type="evidence" value="ECO:0007669"/>
    <property type="project" value="UniProtKB-UniRule"/>
</dbReference>
<dbReference type="Gene3D" id="3.20.20.70">
    <property type="entry name" value="Aldolase class I"/>
    <property type="match status" value="1"/>
</dbReference>
<dbReference type="Pfam" id="PF00697">
    <property type="entry name" value="PRAI"/>
    <property type="match status" value="1"/>
</dbReference>
<evidence type="ECO:0000256" key="1">
    <source>
        <dbReference type="ARBA" id="ARBA00001164"/>
    </source>
</evidence>
<comment type="caution">
    <text evidence="11">The sequence shown here is derived from an EMBL/GenBank/DDBJ whole genome shotgun (WGS) entry which is preliminary data.</text>
</comment>
<dbReference type="InterPro" id="IPR044643">
    <property type="entry name" value="TrpF_fam"/>
</dbReference>
<dbReference type="InterPro" id="IPR001240">
    <property type="entry name" value="PRAI_dom"/>
</dbReference>
<dbReference type="HAMAP" id="MF_00135">
    <property type="entry name" value="PRAI"/>
    <property type="match status" value="1"/>
</dbReference>
<evidence type="ECO:0000256" key="9">
    <source>
        <dbReference type="HAMAP-Rule" id="MF_00135"/>
    </source>
</evidence>
<keyword evidence="6 9" id="KW-0822">Tryptophan biosynthesis</keyword>
<comment type="similarity">
    <text evidence="9">Belongs to the TrpF family.</text>
</comment>
<feature type="domain" description="N-(5'phosphoribosyl) anthranilate isomerase (PRAI)" evidence="10">
    <location>
        <begin position="7"/>
        <end position="208"/>
    </location>
</feature>
<dbReference type="PANTHER" id="PTHR42894">
    <property type="entry name" value="N-(5'-PHOSPHORIBOSYL)ANTHRANILATE ISOMERASE"/>
    <property type="match status" value="1"/>
</dbReference>
<dbReference type="GO" id="GO:0000162">
    <property type="term" value="P:L-tryptophan biosynthetic process"/>
    <property type="evidence" value="ECO:0007669"/>
    <property type="project" value="UniProtKB-UniRule"/>
</dbReference>
<dbReference type="AlphaFoldDB" id="A0A552UF55"/>
<gene>
    <name evidence="9" type="primary">trpF</name>
    <name evidence="11" type="ORF">FMM06_01205</name>
</gene>
<keyword evidence="12" id="KW-1185">Reference proteome</keyword>
<accession>A0A552UF55</accession>
<comment type="catalytic activity">
    <reaction evidence="1 9">
        <text>N-(5-phospho-beta-D-ribosyl)anthranilate = 1-(2-carboxyphenylamino)-1-deoxy-D-ribulose 5-phosphate</text>
        <dbReference type="Rhea" id="RHEA:21540"/>
        <dbReference type="ChEBI" id="CHEBI:18277"/>
        <dbReference type="ChEBI" id="CHEBI:58613"/>
        <dbReference type="EC" id="5.3.1.24"/>
    </reaction>
</comment>
<dbReference type="PANTHER" id="PTHR42894:SF1">
    <property type="entry name" value="N-(5'-PHOSPHORIBOSYL)ANTHRANILATE ISOMERASE"/>
    <property type="match status" value="1"/>
</dbReference>
<dbReference type="OrthoDB" id="9796196at2"/>
<reference evidence="11 12" key="1">
    <citation type="submission" date="2019-07" db="EMBL/GenBank/DDBJ databases">
        <title>Novel species isolated from glacier.</title>
        <authorList>
            <person name="Liu Q."/>
            <person name="Xin Y.-H."/>
        </authorList>
    </citation>
    <scope>NUCLEOTIDE SEQUENCE [LARGE SCALE GENOMIC DNA]</scope>
    <source>
        <strain evidence="11 12">LB1R16</strain>
    </source>
</reference>
<evidence type="ECO:0000313" key="12">
    <source>
        <dbReference type="Proteomes" id="UP000317894"/>
    </source>
</evidence>
<dbReference type="UniPathway" id="UPA00035">
    <property type="reaction ID" value="UER00042"/>
</dbReference>
<evidence type="ECO:0000256" key="3">
    <source>
        <dbReference type="ARBA" id="ARBA00012572"/>
    </source>
</evidence>
<sequence length="213" mass="21861">MPVTTQVKICGLSTPDTLDAAIAHGASHVGFVFFARSPRNLTPERAAGLASRVPGRVARVGVFVDPDDALLDAAIAAIDIVQLHGSETPVRLTEIRARWGKPVWRAAGVASAADIRAASLTAHGAALLLLDAKAPSSAPLPGGNGLRFDWRVLGGARPGMAWGLSGGLDADNVGEAIRIAGPGLVDVSSGVEDAPGVKSVAKIRAFLETVRTI</sequence>
<evidence type="ECO:0000259" key="10">
    <source>
        <dbReference type="Pfam" id="PF00697"/>
    </source>
</evidence>
<evidence type="ECO:0000256" key="6">
    <source>
        <dbReference type="ARBA" id="ARBA00022822"/>
    </source>
</evidence>
<evidence type="ECO:0000256" key="4">
    <source>
        <dbReference type="ARBA" id="ARBA00022272"/>
    </source>
</evidence>
<evidence type="ECO:0000256" key="8">
    <source>
        <dbReference type="ARBA" id="ARBA00023235"/>
    </source>
</evidence>
<dbReference type="CDD" id="cd00405">
    <property type="entry name" value="PRAI"/>
    <property type="match status" value="1"/>
</dbReference>
<keyword evidence="8 9" id="KW-0413">Isomerase</keyword>